<organism evidence="2 3">
    <name type="scientific">Xanthomonas campestris pv. malvacearum</name>
    <dbReference type="NCBI Taxonomy" id="86040"/>
    <lineage>
        <taxon>Bacteria</taxon>
        <taxon>Pseudomonadati</taxon>
        <taxon>Pseudomonadota</taxon>
        <taxon>Gammaproteobacteria</taxon>
        <taxon>Lysobacterales</taxon>
        <taxon>Lysobacteraceae</taxon>
        <taxon>Xanthomonas</taxon>
    </lineage>
</organism>
<dbReference type="InterPro" id="IPR003961">
    <property type="entry name" value="FN3_dom"/>
</dbReference>
<dbReference type="SMART" id="SM00060">
    <property type="entry name" value="FN3"/>
    <property type="match status" value="4"/>
</dbReference>
<protein>
    <submittedName>
        <fullName evidence="2">Wall associated protein</fullName>
    </submittedName>
</protein>
<evidence type="ECO:0000313" key="3">
    <source>
        <dbReference type="Proteomes" id="UP000251513"/>
    </source>
</evidence>
<comment type="caution">
    <text evidence="2">The sequence shown here is derived from an EMBL/GenBank/DDBJ whole genome shotgun (WGS) entry which is preliminary data.</text>
</comment>
<dbReference type="RefSeq" id="WP_033837051.1">
    <property type="nucleotide sequence ID" value="NZ_CP017020.1"/>
</dbReference>
<evidence type="ECO:0000259" key="1">
    <source>
        <dbReference type="PROSITE" id="PS50853"/>
    </source>
</evidence>
<dbReference type="SUPFAM" id="SSF49265">
    <property type="entry name" value="Fibronectin type III"/>
    <property type="match status" value="2"/>
</dbReference>
<dbReference type="InterPro" id="IPR050617">
    <property type="entry name" value="E3_ligase_FN3/SPRY"/>
</dbReference>
<dbReference type="Gene3D" id="2.60.40.10">
    <property type="entry name" value="Immunoglobulins"/>
    <property type="match status" value="4"/>
</dbReference>
<dbReference type="EMBL" id="PYJH01000031">
    <property type="protein sequence ID" value="PUE92418.1"/>
    <property type="molecule type" value="Genomic_DNA"/>
</dbReference>
<dbReference type="PANTHER" id="PTHR24099:SF11">
    <property type="entry name" value="FIBRONECTIN TYPE III DOMAIN-CONTAINING 3BA-RELATED"/>
    <property type="match status" value="1"/>
</dbReference>
<accession>A0AA44Z0U6</accession>
<feature type="domain" description="Fibronectin type-III" evidence="1">
    <location>
        <begin position="1299"/>
        <end position="1389"/>
    </location>
</feature>
<evidence type="ECO:0000313" key="2">
    <source>
        <dbReference type="EMBL" id="PUE92418.1"/>
    </source>
</evidence>
<dbReference type="InterPro" id="IPR036116">
    <property type="entry name" value="FN3_sf"/>
</dbReference>
<dbReference type="Proteomes" id="UP000251513">
    <property type="component" value="Unassembled WGS sequence"/>
</dbReference>
<dbReference type="PANTHER" id="PTHR24099">
    <property type="entry name" value="E3 UBIQUITIN-PROTEIN LIGASE TRIM36-RELATED"/>
    <property type="match status" value="1"/>
</dbReference>
<sequence>MGVVVVLGMACGQALAQDDAKAPWEEYDKLIGKRSTIAALGPTLLGDQVDLVSGALSFRHADVELPGNDALPVALARTFQVDVRTDVPYHDLPFADWDLDVPRLSGSFASDWPDARCAVPSVEAAAPPTVQVGDKYFYAPDYWHGLRADMPGGGEMLVLGQDGARPASGGPYYWTTAGRTVFACLGALKNGSGQGFLATTADGTRYWFDWMAQYHEPSLKGTVKSGATHYLARRTNVLYATRIEDRHGNWVTYDYANAWNAPARLTAITSGDGRRMTLAYNGSGQIQSVSAGTRTWSYAYSGSGVDKHLASVTLPDGSQWRFDLAALSNALIRYEKGQAGDPVRACGDPGGVISGGFSGSVTHPSGAVGTFAVQPWRHGRSNVPRVCNEYTTPSNDPNDDVAVYPWAYDAFSLVNKTLSGPGVAPLQWQYDYTAQISFAPGTGPVCTSGNCAAPTCLSDDCAGTAVTTVTAPSGEWTRYTHGNSYRYNEGKLLKVERGAASAASASVTTTSYALAQTGMPYVQPIARSPQWRGDGFVSEYPRPENKTVIVQDGTTYQAVVNAFDGLARALSVTRSGPGGNRTDATEYYDHLSRWVLGQTAKVTNGDSGRVVSQVGYDDRALPVQRWAFGKLQQTLSYNADGTVATVKDGNNATTTLSSWKRGMPQAIAYADGSTVSASVDDNGWIASATDENGYVTRYGYDVMGRIASIAYPDGDSSAWNATTQSFQQVAGTEYGLGAGHWRQTVATGNARKETYFDAFWQPIVTREYDLAAVGATQRFQRFAYDHAGRQVFASYAGANDALSTGVWTGYDALGRTTSVSQDSELGLLTTLTDYLAGNRTRVTGPRGQQTLTSYQAFDQPVYDAPVAIQHPEGAFTEIARDVFGKPLSLRRRNADQTQSVTRSYVYDDMQQVCKTIEPETGATANGYDAAGNLVWSAGGLALPSPTACDTSTAYASGRRVDRSYDARNRIRSLTFPDGNGNQTWNYTSDGLPTQIVTANDGGASQIVNTYGYNKRRLLVSESLQQSGGALWSLGYGYDANGALSGITYPSGLYVDYAPNALGQPTQAGPYATAVRYYPNGGMQQFAYGNGLVHGMTQNARQLPARVVDGGGVLDNSYDYDASGNVARIGDALDGARTRTMEYDTLERLTKTSSSAFGGDGVMRYSYDALDNVRSAKLLGRKEHNYWYDANNRLSNVTTDSGATTVGLSYDAQGNLSNKNGQQFTFDLGNRLREAVGKEGYRYDGHGRRVQSGTAGGSRILSFYGQDGVLRRQNNEPQGKTIEYVSLNGSLVAKLTTVVAPVTPTLSVPSYSSNGSYTVSWNAVTFATSYELQEQANGGAWSGTYSGASQTWSASGKPGGSYSYRVRACQAAACSGWSAAATATVQLPPSSAPVLTAPAQAPNGTYTVGWSGPAGADTYRLEESVNGGGWSEVQSAAATSRAYTGKPAGTYAYRARGCNPAGCGPYSGTTTVQAFYPPGGTPSLSAPGQSLGGSYTVAWSAVSGAASYRLEESANGGGWTQVQETATTSTAFSGKAAGNYGYRARACNGAGCGGYSGTATVSVLYPPSGAPSLTVPGSSSTGNYTVSWSGVATADSYRLEEQVNGGGWSEVQNAASTSWGAGGKGNGTYGYRARGCNAAGCGPYSGSGSVQVSLPPPIPAVPGGVAASSYWDREVRPAKRYNEVIWNAVGGATAYEVQAQPGSAAASIYYRGADTNYRDTLTATPLRYWVRACNSSGCSAWSGMVQP</sequence>
<proteinExistence type="predicted"/>
<dbReference type="Gene3D" id="2.180.10.10">
    <property type="entry name" value="RHS repeat-associated core"/>
    <property type="match status" value="2"/>
</dbReference>
<dbReference type="InterPro" id="IPR031325">
    <property type="entry name" value="RHS_repeat"/>
</dbReference>
<dbReference type="Pfam" id="PF05593">
    <property type="entry name" value="RHS_repeat"/>
    <property type="match status" value="1"/>
</dbReference>
<name>A0AA44Z0U6_XANCM</name>
<reference evidence="2 3" key="1">
    <citation type="submission" date="2018-03" db="EMBL/GenBank/DDBJ databases">
        <title>Sequencing of reference strains of Xanthomonas.</title>
        <authorList>
            <person name="Studholme D.J."/>
            <person name="Vicente J."/>
            <person name="Sarris P."/>
        </authorList>
    </citation>
    <scope>NUCLEOTIDE SEQUENCE [LARGE SCALE GENOMIC DNA]</scope>
    <source>
        <strain evidence="2 3">WHRI 5232</strain>
    </source>
</reference>
<gene>
    <name evidence="2" type="ORF">C7T86_14720</name>
</gene>
<dbReference type="InterPro" id="IPR013783">
    <property type="entry name" value="Ig-like_fold"/>
</dbReference>
<dbReference type="PROSITE" id="PS50853">
    <property type="entry name" value="FN3"/>
    <property type="match status" value="1"/>
</dbReference>